<gene>
    <name evidence="4" type="ORF">JWG45_14570</name>
</gene>
<keyword evidence="5" id="KW-1185">Reference proteome</keyword>
<feature type="transmembrane region" description="Helical" evidence="2">
    <location>
        <begin position="1842"/>
        <end position="1862"/>
    </location>
</feature>
<dbReference type="NCBIfam" id="TIGR01643">
    <property type="entry name" value="YD_repeat_2x"/>
    <property type="match status" value="1"/>
</dbReference>
<dbReference type="PANTHER" id="PTHR32305">
    <property type="match status" value="1"/>
</dbReference>
<dbReference type="EMBL" id="JAFFPU010000053">
    <property type="protein sequence ID" value="MBM9578372.1"/>
    <property type="molecule type" value="Genomic_DNA"/>
</dbReference>
<name>A0ABS2UGI3_9LEPT</name>
<dbReference type="SUPFAM" id="SSF69318">
    <property type="entry name" value="Integrin alpha N-terminal domain"/>
    <property type="match status" value="2"/>
</dbReference>
<dbReference type="InterPro" id="IPR050708">
    <property type="entry name" value="T6SS_VgrG/RHS"/>
</dbReference>
<dbReference type="RefSeq" id="WP_205280413.1">
    <property type="nucleotide sequence ID" value="NZ_JAFFPU010000053.1"/>
</dbReference>
<dbReference type="InterPro" id="IPR028994">
    <property type="entry name" value="Integrin_alpha_N"/>
</dbReference>
<dbReference type="Gene3D" id="2.180.10.10">
    <property type="entry name" value="RHS repeat-associated core"/>
    <property type="match status" value="3"/>
</dbReference>
<evidence type="ECO:0000313" key="5">
    <source>
        <dbReference type="Proteomes" id="UP000724686"/>
    </source>
</evidence>
<dbReference type="InterPro" id="IPR056823">
    <property type="entry name" value="TEN-like_YD-shell"/>
</dbReference>
<sequence length="1982" mass="216854">MPKLSVDSFGKSSFSFPISVPPGAGDLVPKLSIRYSSSSSPGILGKGFSLEGLPSVQVNPNFGYFENDSRFISSIGGEFLSDSGGLYFSKFQPSLKITRLSGGAWKIEEKNGTEYQFGITSDSKIFAQAPDSGKVISWGLNRVRDSFGNGYDISYNADGLSNGLLLPSEIVYVHGNARISFSYSHESSGFISVLFHSNVKQIHSKVLSSIDVFAKDENGSESNVDSYSFDYIFDDTSRLLKSIGRSHYEPLTFSYSNHSVDSLSSPSTNRSISNGFALTFRAIQEGLQGAFDNGMIACACTANAGCMASVGPWAILICGWATQNIWDVHSNGVETSFAGALDVNGDGISEYVRVLGSKDNQHFYVTDLQSGGDALNSSLPIDSSPLGNVLNLTSKGRIFPGDFNGDGKADFLLFEKPDVPFRIFWGPDFHDSVTNVSAFVPQSQDKRGRHFVVDLNGDGLSDLVQANLSLGLDVFLSDGSSLYFSQTLSFSDFGLEFQLFADLDRNGIPDFIRMEGLPGSRRLIVSFLSLNPVSNSISVVGSTSLNESSSFGGSFGSSGNRFFADTNGDGFLDFVTMSSGSFPFLGTFIHQYHFNGKSFQSENIGQFLNDVPLSVEIGNPFLPGAYGYADYDINYDGRMDRVTRNGETGYLVEILKQDGSFSSPISVMPNQDTIVDLDEDGQDDKIRVGYFFFLVQIQVRFAPDDRFVWNDIDNNRMAIPTPTPEETASLSDVGYSNWKNKKDFSDLNRDGRADLIYFQNGRIFVRLADLNSSGLVSFPLSSDFSWASGGFLQSLDFNGDGVTELIGLSTSPQKYSDWTPSPNPVLPSILVRQVPFASNSTLEILRFEPKIPDGLIQNIFQGTESSFHQVVKIEYDLKKNHLASQPASQRINASAVSPSRPNVFPFFAPDTVVKSISSFGWDGSAEFLISKSDYKFSTPRFFRGDLRKSSLLGYESVSSFDSITGTNTVRSFSSSDPDLAGVETSLIVSKAGTPIHSSSHVYSKSVLSNGSTWIRPVSSSETIYRSGAVFQSVFTSLLYDANFNQVGKSSMIDGVSVSDVTTYDPASFLLKPQSNVSSKDGQVVARKEFDYNGNFLSKVREKIDTNAFSESEFLSFDSFGNPTQVRDIRGNISLIEYDSVVHKFPVRVTNSFGHVSEKTYDLRSGLVLSSKDENGNITVNKYDSFGRLIAVQLPGASDWTKTIEYSNSGSLVGARVKTTVYADDDSISWSEEIVNMKDGLTVKRGSLLDGLVLTEATYKDQAGKVLRKIDPHLEGQEILGVKDYVYDDNQDLIKITSNDGSESSISYNGNSTTTVSKSGSTVLSTLVEVKNGLGQTISKTLNGKTIGYEYTPKGNVSKIIDPENGQTSISFNFAGKQTSVSNVNSGTIFYEYDSSGNLIEERHANGSRIRFTYDSLGRILSKRADSSSGTSVHNFEYDLPSSSNSLGRLSRVTDELGTTEFSYDARGNQTVIKKTLPNEDNLVLLLEKKFNFLNQVTEVIYPEGTKIHHKYSQSGYVNGITLTPNDGSSSEHPLVSYKGPVIEGNRVKIIRELGNGVWTDIYVDKLTKRALETVTKIGTNVYENVAYSYDEKGNFSQIEDKLNGTRTQSFVYDSFNRLVSATGKYGTETYVYSDTGKLLQKGDKTFSYGDPSHANAVTHVSSPGYIGDYAYDGAGNMIARNGAVLEYDGFQKMRRMETLEQGTILYDYDFTGSRLIKNRLQDGSKVISLGGLYEISYRAGFSPQHTLYFKGAGGELIGQWTTETAVLRTSTASGGFQDWKNDAFGKLNGLYYKSMDAVFETRSFFRTNPIGVFSGIIILLGLGICFVLLHKEGIVEGIQLKLLTPLTLISMLMFVTNCNGLLNGGSGDDPPWMLAPLVIPPGTPAIFTTPSQSGNSGTPIGGTPVNGFVFFNTDHLGSVTMAMDGQGNRLGGGEWGGSSHVSYKPYGEVQRNDSQGPDIFRYKYTGQEEDRETGLYYYKARY</sequence>
<feature type="non-terminal residue" evidence="4">
    <location>
        <position position="1982"/>
    </location>
</feature>
<evidence type="ECO:0000313" key="4">
    <source>
        <dbReference type="EMBL" id="MBM9578372.1"/>
    </source>
</evidence>
<proteinExistence type="predicted"/>
<evidence type="ECO:0000256" key="1">
    <source>
        <dbReference type="ARBA" id="ARBA00022737"/>
    </source>
</evidence>
<feature type="domain" description="Teneurin-like YD-shell" evidence="3">
    <location>
        <begin position="1159"/>
        <end position="1522"/>
    </location>
</feature>
<organism evidence="4 5">
    <name type="scientific">Leptospira ainlahdjerensis</name>
    <dbReference type="NCBI Taxonomy" id="2810033"/>
    <lineage>
        <taxon>Bacteria</taxon>
        <taxon>Pseudomonadati</taxon>
        <taxon>Spirochaetota</taxon>
        <taxon>Spirochaetia</taxon>
        <taxon>Leptospirales</taxon>
        <taxon>Leptospiraceae</taxon>
        <taxon>Leptospira</taxon>
    </lineage>
</organism>
<evidence type="ECO:0000256" key="2">
    <source>
        <dbReference type="SAM" id="Phobius"/>
    </source>
</evidence>
<keyword evidence="2" id="KW-1133">Transmembrane helix</keyword>
<protein>
    <submittedName>
        <fullName evidence="4">Type IV secretion protein Rhs</fullName>
    </submittedName>
</protein>
<dbReference type="PANTHER" id="PTHR32305:SF15">
    <property type="entry name" value="PROTEIN RHSA-RELATED"/>
    <property type="match status" value="1"/>
</dbReference>
<feature type="transmembrane region" description="Helical" evidence="2">
    <location>
        <begin position="1810"/>
        <end position="1830"/>
    </location>
</feature>
<keyword evidence="1" id="KW-0677">Repeat</keyword>
<dbReference type="Proteomes" id="UP000724686">
    <property type="component" value="Unassembled WGS sequence"/>
</dbReference>
<keyword evidence="2" id="KW-0472">Membrane</keyword>
<keyword evidence="2" id="KW-0812">Transmembrane</keyword>
<reference evidence="4 5" key="1">
    <citation type="submission" date="2021-02" db="EMBL/GenBank/DDBJ databases">
        <title>Leptospira ainlahdjerensis sp. nov., Leptospira ainazelensis sp. nov., Leptospira abararensis sp. nov. and Leptospira chreensis sp. nov., four new species isolated from water sources in Algeria.</title>
        <authorList>
            <person name="Amara Korba A."/>
            <person name="Kainiu M."/>
            <person name="Vincent A.T."/>
            <person name="Mariet J.-F."/>
            <person name="Veyrier F.J."/>
            <person name="Goarant C."/>
            <person name="Picardeau M."/>
        </authorList>
    </citation>
    <scope>NUCLEOTIDE SEQUENCE [LARGE SCALE GENOMIC DNA]</scope>
    <source>
        <strain evidence="4 5">201903070</strain>
    </source>
</reference>
<comment type="caution">
    <text evidence="4">The sequence shown here is derived from an EMBL/GenBank/DDBJ whole genome shotgun (WGS) entry which is preliminary data.</text>
</comment>
<accession>A0ABS2UGI3</accession>
<dbReference type="Pfam" id="PF25023">
    <property type="entry name" value="TEN_YD-shell"/>
    <property type="match status" value="1"/>
</dbReference>
<dbReference type="InterPro" id="IPR006530">
    <property type="entry name" value="YD"/>
</dbReference>
<evidence type="ECO:0000259" key="3">
    <source>
        <dbReference type="Pfam" id="PF25023"/>
    </source>
</evidence>